<dbReference type="PANTHER" id="PTHR46128:SF329">
    <property type="entry name" value="MITOCHONDRIAL GROUP I INTRON SPLICING FACTOR DMR1"/>
    <property type="match status" value="1"/>
</dbReference>
<protein>
    <recommendedName>
        <fullName evidence="5">Pentacotripeptide-repeat region of PRORP domain-containing protein</fullName>
    </recommendedName>
</protein>
<feature type="region of interest" description="Disordered" evidence="2">
    <location>
        <begin position="52"/>
        <end position="71"/>
    </location>
</feature>
<evidence type="ECO:0000313" key="4">
    <source>
        <dbReference type="Proteomes" id="UP000015241"/>
    </source>
</evidence>
<gene>
    <name evidence="3" type="ORF">FOMPIDRAFT_1161367</name>
</gene>
<dbReference type="OrthoDB" id="185373at2759"/>
<dbReference type="Proteomes" id="UP000015241">
    <property type="component" value="Unassembled WGS sequence"/>
</dbReference>
<dbReference type="InterPro" id="IPR050872">
    <property type="entry name" value="PPR_P_subfamily"/>
</dbReference>
<dbReference type="HOGENOM" id="CLU_019520_0_0_1"/>
<dbReference type="InterPro" id="IPR011990">
    <property type="entry name" value="TPR-like_helical_dom_sf"/>
</dbReference>
<evidence type="ECO:0000256" key="2">
    <source>
        <dbReference type="SAM" id="MobiDB-lite"/>
    </source>
</evidence>
<dbReference type="eggNOG" id="ENOG502SC0E">
    <property type="taxonomic scope" value="Eukaryota"/>
</dbReference>
<organism evidence="3 4">
    <name type="scientific">Fomitopsis schrenkii</name>
    <name type="common">Brown rot fungus</name>
    <dbReference type="NCBI Taxonomy" id="2126942"/>
    <lineage>
        <taxon>Eukaryota</taxon>
        <taxon>Fungi</taxon>
        <taxon>Dikarya</taxon>
        <taxon>Basidiomycota</taxon>
        <taxon>Agaricomycotina</taxon>
        <taxon>Agaricomycetes</taxon>
        <taxon>Polyporales</taxon>
        <taxon>Fomitopsis</taxon>
    </lineage>
</organism>
<reference evidence="3 4" key="1">
    <citation type="journal article" date="2012" name="Science">
        <title>The Paleozoic origin of enzymatic lignin decomposition reconstructed from 31 fungal genomes.</title>
        <authorList>
            <person name="Floudas D."/>
            <person name="Binder M."/>
            <person name="Riley R."/>
            <person name="Barry K."/>
            <person name="Blanchette R.A."/>
            <person name="Henrissat B."/>
            <person name="Martinez A.T."/>
            <person name="Otillar R."/>
            <person name="Spatafora J.W."/>
            <person name="Yadav J.S."/>
            <person name="Aerts A."/>
            <person name="Benoit I."/>
            <person name="Boyd A."/>
            <person name="Carlson A."/>
            <person name="Copeland A."/>
            <person name="Coutinho P.M."/>
            <person name="de Vries R.P."/>
            <person name="Ferreira P."/>
            <person name="Findley K."/>
            <person name="Foster B."/>
            <person name="Gaskell J."/>
            <person name="Glotzer D."/>
            <person name="Gorecki P."/>
            <person name="Heitman J."/>
            <person name="Hesse C."/>
            <person name="Hori C."/>
            <person name="Igarashi K."/>
            <person name="Jurgens J.A."/>
            <person name="Kallen N."/>
            <person name="Kersten P."/>
            <person name="Kohler A."/>
            <person name="Kuees U."/>
            <person name="Kumar T.K.A."/>
            <person name="Kuo A."/>
            <person name="LaButti K."/>
            <person name="Larrondo L.F."/>
            <person name="Lindquist E."/>
            <person name="Ling A."/>
            <person name="Lombard V."/>
            <person name="Lucas S."/>
            <person name="Lundell T."/>
            <person name="Martin R."/>
            <person name="McLaughlin D.J."/>
            <person name="Morgenstern I."/>
            <person name="Morin E."/>
            <person name="Murat C."/>
            <person name="Nagy L.G."/>
            <person name="Nolan M."/>
            <person name="Ohm R.A."/>
            <person name="Patyshakuliyeva A."/>
            <person name="Rokas A."/>
            <person name="Ruiz-Duenas F.J."/>
            <person name="Sabat G."/>
            <person name="Salamov A."/>
            <person name="Samejima M."/>
            <person name="Schmutz J."/>
            <person name="Slot J.C."/>
            <person name="St John F."/>
            <person name="Stenlid J."/>
            <person name="Sun H."/>
            <person name="Sun S."/>
            <person name="Syed K."/>
            <person name="Tsang A."/>
            <person name="Wiebenga A."/>
            <person name="Young D."/>
            <person name="Pisabarro A."/>
            <person name="Eastwood D.C."/>
            <person name="Martin F."/>
            <person name="Cullen D."/>
            <person name="Grigoriev I.V."/>
            <person name="Hibbett D.S."/>
        </authorList>
    </citation>
    <scope>NUCLEOTIDE SEQUENCE</scope>
    <source>
        <strain evidence="4">FP-58527</strain>
    </source>
</reference>
<dbReference type="InParanoid" id="S8FJC3"/>
<comment type="similarity">
    <text evidence="1">Belongs to the PPR family. P subfamily.</text>
</comment>
<dbReference type="EMBL" id="KE504141">
    <property type="protein sequence ID" value="EPT01511.1"/>
    <property type="molecule type" value="Genomic_DNA"/>
</dbReference>
<dbReference type="STRING" id="743788.S8FJC3"/>
<proteinExistence type="inferred from homology"/>
<evidence type="ECO:0008006" key="5">
    <source>
        <dbReference type="Google" id="ProtNLM"/>
    </source>
</evidence>
<evidence type="ECO:0000313" key="3">
    <source>
        <dbReference type="EMBL" id="EPT01511.1"/>
    </source>
</evidence>
<evidence type="ECO:0000256" key="1">
    <source>
        <dbReference type="ARBA" id="ARBA00007626"/>
    </source>
</evidence>
<accession>S8FJC3</accession>
<sequence>MCPACHVARRVFCRTAFSSVSAPALARRPLRFHQNLEAQRLASTDSIRHSSFVNEPREASPAVDTPPVEHSDRLSNVDIEARLSSAASTHGKWSAVRLYEEFKQSGYKANKWTFFAVINDSFDANLLRFYEKALGRKASSAVWAKLIRNAYAKSNNAAVLALYDTALKSGVRPTNALLHPVIRVLCSGGLRPPTEASIDKALRLYQDFVKINQGLGDTSAVGVAPETQDGAKGSLTESESTTPDTAIYNTLLRALASSSDIKKYFPIALSLLEDLHAHKATMDPMTTTSLIVLLMRTSPTYEEAYKAYRSVYRSEDGQNRLDAEGYAVILHTFCNKVAAGNAPVPPAHLYFKIIQDMRAAGYPISAKVYTVILQRLAVLATKARGTASLEDRQAELVLLAAQIRRVHDALRLDPITPDTALWNQLMDTYQRAQCFSDALATWELLYHSAQHDNASVSVILDACAYANAYGIATKIWDNLMTTQFTLNLHNWKTWLECLCRMGQVEEAVKALCLEMGSGKGPRAVTPDVHCAQLVLSFASRENEEEVVLQRIQQYLPNIWRKL</sequence>
<feature type="region of interest" description="Disordered" evidence="2">
    <location>
        <begin position="220"/>
        <end position="241"/>
    </location>
</feature>
<dbReference type="Gene3D" id="1.25.40.10">
    <property type="entry name" value="Tetratricopeptide repeat domain"/>
    <property type="match status" value="2"/>
</dbReference>
<name>S8FJC3_FOMSC</name>
<dbReference type="PANTHER" id="PTHR46128">
    <property type="entry name" value="MITOCHONDRIAL GROUP I INTRON SPLICING FACTOR CCM1"/>
    <property type="match status" value="1"/>
</dbReference>
<keyword evidence="4" id="KW-1185">Reference proteome</keyword>
<dbReference type="AlphaFoldDB" id="S8FJC3"/>